<keyword evidence="5" id="KW-1185">Reference proteome</keyword>
<dbReference type="SUPFAM" id="SSF52821">
    <property type="entry name" value="Rhodanese/Cell cycle control phosphatase"/>
    <property type="match status" value="2"/>
</dbReference>
<dbReference type="EMBL" id="VKHS01000001">
    <property type="protein sequence ID" value="MBB0227980.1"/>
    <property type="molecule type" value="Genomic_DNA"/>
</dbReference>
<accession>A0A7W3SZA0</accession>
<dbReference type="PROSITE" id="PS50206">
    <property type="entry name" value="RHODANESE_3"/>
    <property type="match status" value="2"/>
</dbReference>
<keyword evidence="2" id="KW-0677">Repeat</keyword>
<dbReference type="Gene3D" id="3.40.250.10">
    <property type="entry name" value="Rhodanese-like domain"/>
    <property type="match status" value="2"/>
</dbReference>
<evidence type="ECO:0000256" key="2">
    <source>
        <dbReference type="ARBA" id="ARBA00022737"/>
    </source>
</evidence>
<proteinExistence type="predicted"/>
<dbReference type="CDD" id="cd01448">
    <property type="entry name" value="TST_Repeat_1"/>
    <property type="match status" value="1"/>
</dbReference>
<evidence type="ECO:0000313" key="5">
    <source>
        <dbReference type="Proteomes" id="UP000530234"/>
    </source>
</evidence>
<organism evidence="4 5">
    <name type="scientific">Streptomyces calidiresistens</name>
    <dbReference type="NCBI Taxonomy" id="1485586"/>
    <lineage>
        <taxon>Bacteria</taxon>
        <taxon>Bacillati</taxon>
        <taxon>Actinomycetota</taxon>
        <taxon>Actinomycetes</taxon>
        <taxon>Kitasatosporales</taxon>
        <taxon>Streptomycetaceae</taxon>
        <taxon>Streptomyces</taxon>
    </lineage>
</organism>
<gene>
    <name evidence="4" type="ORF">FOE67_00235</name>
</gene>
<evidence type="ECO:0000256" key="1">
    <source>
        <dbReference type="ARBA" id="ARBA00022679"/>
    </source>
</evidence>
<reference evidence="5" key="1">
    <citation type="submission" date="2019-10" db="EMBL/GenBank/DDBJ databases">
        <title>Streptomyces sp. nov., a novel actinobacterium isolated from alkaline environment.</title>
        <authorList>
            <person name="Golinska P."/>
        </authorList>
    </citation>
    <scope>NUCLEOTIDE SEQUENCE [LARGE SCALE GENOMIC DNA]</scope>
    <source>
        <strain evidence="5">DSM 42108</strain>
    </source>
</reference>
<dbReference type="RefSeq" id="WP_182659689.1">
    <property type="nucleotide sequence ID" value="NZ_VKHS01000001.1"/>
</dbReference>
<keyword evidence="1 4" id="KW-0808">Transferase</keyword>
<feature type="domain" description="Rhodanese" evidence="3">
    <location>
        <begin position="24"/>
        <end position="148"/>
    </location>
</feature>
<sequence>MTTHPNGTLDSALVETDWLEANLGRPGLVIVDCTVNVRPLPEGGVDLGPGRDGYLEGHIPGAVFADLLTELADLDRPRPFAIPESGTLAGRLEELGISSEDTVILYDRAHTAFATRLWWMLHSLGHDRAAVLNGGWRKWTAERRPVATEVPHPERGTFVPRPRPELFVGLEEVRLATEDPTVCLVNALSPEQHAGEVPVAHGRSGHIPSSVNVPAGALIDPVTGGFLRKGQLAARLDEAGVTKAGKVIAYCAAGVDATIDAFALKMLGITDVALYDNGLLEWSGDPSLRLDTTA</sequence>
<dbReference type="Pfam" id="PF00581">
    <property type="entry name" value="Rhodanese"/>
    <property type="match status" value="2"/>
</dbReference>
<dbReference type="AlphaFoldDB" id="A0A7W3SZA0"/>
<dbReference type="InterPro" id="IPR045078">
    <property type="entry name" value="TST/MPST-like"/>
</dbReference>
<evidence type="ECO:0000313" key="4">
    <source>
        <dbReference type="EMBL" id="MBB0227980.1"/>
    </source>
</evidence>
<comment type="caution">
    <text evidence="4">The sequence shown here is derived from an EMBL/GenBank/DDBJ whole genome shotgun (WGS) entry which is preliminary data.</text>
</comment>
<dbReference type="Proteomes" id="UP000530234">
    <property type="component" value="Unassembled WGS sequence"/>
</dbReference>
<protein>
    <submittedName>
        <fullName evidence="4">Sulfurtransferase</fullName>
    </submittedName>
</protein>
<dbReference type="PANTHER" id="PTHR11364">
    <property type="entry name" value="THIOSULFATE SULFERTANSFERASE"/>
    <property type="match status" value="1"/>
</dbReference>
<evidence type="ECO:0000259" key="3">
    <source>
        <dbReference type="PROSITE" id="PS50206"/>
    </source>
</evidence>
<dbReference type="CDD" id="cd01449">
    <property type="entry name" value="TST_Repeat_2"/>
    <property type="match status" value="1"/>
</dbReference>
<dbReference type="InterPro" id="IPR001763">
    <property type="entry name" value="Rhodanese-like_dom"/>
</dbReference>
<feature type="domain" description="Rhodanese" evidence="3">
    <location>
        <begin position="178"/>
        <end position="291"/>
    </location>
</feature>
<dbReference type="GO" id="GO:0004792">
    <property type="term" value="F:thiosulfate-cyanide sulfurtransferase activity"/>
    <property type="evidence" value="ECO:0007669"/>
    <property type="project" value="TreeGrafter"/>
</dbReference>
<dbReference type="SMART" id="SM00450">
    <property type="entry name" value="RHOD"/>
    <property type="match status" value="2"/>
</dbReference>
<name>A0A7W3SZA0_9ACTN</name>
<dbReference type="PANTHER" id="PTHR11364:SF27">
    <property type="entry name" value="SULFURTRANSFERASE"/>
    <property type="match status" value="1"/>
</dbReference>
<dbReference type="InterPro" id="IPR036873">
    <property type="entry name" value="Rhodanese-like_dom_sf"/>
</dbReference>